<evidence type="ECO:0000313" key="3">
    <source>
        <dbReference type="Proteomes" id="UP000762676"/>
    </source>
</evidence>
<feature type="compositionally biased region" description="Gly residues" evidence="1">
    <location>
        <begin position="132"/>
        <end position="144"/>
    </location>
</feature>
<keyword evidence="3" id="KW-1185">Reference proteome</keyword>
<dbReference type="AlphaFoldDB" id="A0AAV4JFW8"/>
<reference evidence="2 3" key="1">
    <citation type="journal article" date="2021" name="Elife">
        <title>Chloroplast acquisition without the gene transfer in kleptoplastic sea slugs, Plakobranchus ocellatus.</title>
        <authorList>
            <person name="Maeda T."/>
            <person name="Takahashi S."/>
            <person name="Yoshida T."/>
            <person name="Shimamura S."/>
            <person name="Takaki Y."/>
            <person name="Nagai Y."/>
            <person name="Toyoda A."/>
            <person name="Suzuki Y."/>
            <person name="Arimoto A."/>
            <person name="Ishii H."/>
            <person name="Satoh N."/>
            <person name="Nishiyama T."/>
            <person name="Hasebe M."/>
            <person name="Maruyama T."/>
            <person name="Minagawa J."/>
            <person name="Obokata J."/>
            <person name="Shigenobu S."/>
        </authorList>
    </citation>
    <scope>NUCLEOTIDE SEQUENCE [LARGE SCALE GENOMIC DNA]</scope>
</reference>
<keyword evidence="2" id="KW-0804">Transcription</keyword>
<proteinExistence type="predicted"/>
<feature type="compositionally biased region" description="Polar residues" evidence="1">
    <location>
        <begin position="61"/>
        <end position="78"/>
    </location>
</feature>
<comment type="caution">
    <text evidence="2">The sequence shown here is derived from an EMBL/GenBank/DDBJ whole genome shotgun (WGS) entry which is preliminary data.</text>
</comment>
<dbReference type="Proteomes" id="UP000762676">
    <property type="component" value="Unassembled WGS sequence"/>
</dbReference>
<name>A0AAV4JFW8_9GAST</name>
<accession>A0AAV4JFW8</accession>
<protein>
    <submittedName>
        <fullName evidence="2">DNA-directed RNA polymerase III subunit RPC4-like</fullName>
    </submittedName>
</protein>
<feature type="region of interest" description="Disordered" evidence="1">
    <location>
        <begin position="1"/>
        <end position="161"/>
    </location>
</feature>
<keyword evidence="2" id="KW-0240">DNA-directed RNA polymerase</keyword>
<feature type="compositionally biased region" description="Basic residues" evidence="1">
    <location>
        <begin position="91"/>
        <end position="100"/>
    </location>
</feature>
<gene>
    <name evidence="2" type="ORF">ElyMa_006907700</name>
</gene>
<dbReference type="GO" id="GO:0000428">
    <property type="term" value="C:DNA-directed RNA polymerase complex"/>
    <property type="evidence" value="ECO:0007669"/>
    <property type="project" value="UniProtKB-KW"/>
</dbReference>
<organism evidence="2 3">
    <name type="scientific">Elysia marginata</name>
    <dbReference type="NCBI Taxonomy" id="1093978"/>
    <lineage>
        <taxon>Eukaryota</taxon>
        <taxon>Metazoa</taxon>
        <taxon>Spiralia</taxon>
        <taxon>Lophotrochozoa</taxon>
        <taxon>Mollusca</taxon>
        <taxon>Gastropoda</taxon>
        <taxon>Heterobranchia</taxon>
        <taxon>Euthyneura</taxon>
        <taxon>Panpulmonata</taxon>
        <taxon>Sacoglossa</taxon>
        <taxon>Placobranchoidea</taxon>
        <taxon>Plakobranchidae</taxon>
        <taxon>Elysia</taxon>
    </lineage>
</organism>
<sequence>MASSGDAGSNRDIPRGLVNRTGTPLGRGSRLPSVRGQRDLTLGGFQRKVFTPNLNAKKKTPSSNEASTGGQGERSTPTAVDKESRGQGRGRGNRGRGRGRGRGEDRTIQLHSEFALGPMGGGSSSGWSRGSSGSGGGGSGAGERGSGESSAVVKASMRQLDTQEDKAFLDTLLRDDFGMDTFSDFFS</sequence>
<dbReference type="EMBL" id="BMAT01013820">
    <property type="protein sequence ID" value="GFS20788.1"/>
    <property type="molecule type" value="Genomic_DNA"/>
</dbReference>
<evidence type="ECO:0000313" key="2">
    <source>
        <dbReference type="EMBL" id="GFS20788.1"/>
    </source>
</evidence>
<evidence type="ECO:0000256" key="1">
    <source>
        <dbReference type="SAM" id="MobiDB-lite"/>
    </source>
</evidence>